<evidence type="ECO:0000256" key="3">
    <source>
        <dbReference type="ARBA" id="ARBA00016463"/>
    </source>
</evidence>
<keyword evidence="11" id="KW-1185">Reference proteome</keyword>
<organism evidence="10 11">
    <name type="scientific">Salipaludibacillus agaradhaerens</name>
    <name type="common">Bacillus agaradhaerens</name>
    <dbReference type="NCBI Taxonomy" id="76935"/>
    <lineage>
        <taxon>Bacteria</taxon>
        <taxon>Bacillati</taxon>
        <taxon>Bacillota</taxon>
        <taxon>Bacilli</taxon>
        <taxon>Bacillales</taxon>
        <taxon>Bacillaceae</taxon>
    </lineage>
</organism>
<keyword evidence="6 8" id="KW-1133">Transmembrane helix</keyword>
<proteinExistence type="inferred from homology"/>
<reference evidence="10" key="1">
    <citation type="submission" date="2020-06" db="EMBL/GenBank/DDBJ databases">
        <title>Insight into the genomes of haloalkaliphilic bacilli from Kenyan soda lakes.</title>
        <authorList>
            <person name="Mwirichia R."/>
            <person name="Villamizar G.C."/>
            <person name="Poehlein A."/>
            <person name="Mugweru J."/>
            <person name="Kipnyargis A."/>
            <person name="Kiplimo D."/>
            <person name="Orwa P."/>
            <person name="Daniel R."/>
        </authorList>
    </citation>
    <scope>NUCLEOTIDE SEQUENCE</scope>
    <source>
        <strain evidence="10">B1096_S55</strain>
    </source>
</reference>
<evidence type="ECO:0000313" key="10">
    <source>
        <dbReference type="EMBL" id="MCR6098445.1"/>
    </source>
</evidence>
<dbReference type="GO" id="GO:0020037">
    <property type="term" value="F:heme binding"/>
    <property type="evidence" value="ECO:0007669"/>
    <property type="project" value="InterPro"/>
</dbReference>
<dbReference type="InterPro" id="IPR045062">
    <property type="entry name" value="Cyt_c_biogenesis_CcsA/CcmC"/>
</dbReference>
<protein>
    <recommendedName>
        <fullName evidence="3">Heme exporter protein C</fullName>
    </recommendedName>
</protein>
<keyword evidence="7 8" id="KW-0472">Membrane</keyword>
<dbReference type="GO" id="GO:0015232">
    <property type="term" value="F:heme transmembrane transporter activity"/>
    <property type="evidence" value="ECO:0007669"/>
    <property type="project" value="InterPro"/>
</dbReference>
<feature type="transmembrane region" description="Helical" evidence="8">
    <location>
        <begin position="198"/>
        <end position="217"/>
    </location>
</feature>
<feature type="transmembrane region" description="Helical" evidence="8">
    <location>
        <begin position="90"/>
        <end position="110"/>
    </location>
</feature>
<dbReference type="Pfam" id="PF01578">
    <property type="entry name" value="Cytochrom_C_asm"/>
    <property type="match status" value="1"/>
</dbReference>
<comment type="caution">
    <text evidence="10">The sequence shown here is derived from an EMBL/GenBank/DDBJ whole genome shotgun (WGS) entry which is preliminary data.</text>
</comment>
<comment type="subcellular location">
    <subcellularLocation>
        <location evidence="1">Membrane</location>
        <topology evidence="1">Multi-pass membrane protein</topology>
    </subcellularLocation>
</comment>
<dbReference type="Proteomes" id="UP001057753">
    <property type="component" value="Unassembled WGS sequence"/>
</dbReference>
<feature type="transmembrane region" description="Helical" evidence="8">
    <location>
        <begin position="122"/>
        <end position="140"/>
    </location>
</feature>
<dbReference type="AlphaFoldDB" id="A0A9Q4FZ66"/>
<keyword evidence="4 8" id="KW-0812">Transmembrane</keyword>
<dbReference type="EMBL" id="JABXYM010000001">
    <property type="protein sequence ID" value="MCR6098445.1"/>
    <property type="molecule type" value="Genomic_DNA"/>
</dbReference>
<feature type="transmembrane region" description="Helical" evidence="8">
    <location>
        <begin position="20"/>
        <end position="39"/>
    </location>
</feature>
<evidence type="ECO:0000256" key="7">
    <source>
        <dbReference type="ARBA" id="ARBA00023136"/>
    </source>
</evidence>
<feature type="transmembrane region" description="Helical" evidence="8">
    <location>
        <begin position="51"/>
        <end position="78"/>
    </location>
</feature>
<feature type="transmembrane region" description="Helical" evidence="8">
    <location>
        <begin position="152"/>
        <end position="172"/>
    </location>
</feature>
<accession>A0A9Q4FZ66</accession>
<dbReference type="GO" id="GO:0005886">
    <property type="term" value="C:plasma membrane"/>
    <property type="evidence" value="ECO:0007669"/>
    <property type="project" value="TreeGrafter"/>
</dbReference>
<sequence length="243" mass="27833">MTVKNHDLSHLAPSKLHNVLLLLSIPMVIISLYLVFIWSPVERVMGPVQKIFYFHVASAWNAFFAFFIVFIFSLLYIVTKKRSFDLIAGVSGEIGVIFTAIVLTTGPIWARSAWNTWWTWEPRLTTTLILFFMYVAYIMVRNLDMAWQKRARLAAVFGIIGFANVPIVYMSIRWWESNLHPVVVSEGTETGGGLDPGMLVTLIFTVMTLTLVYIVLLQKGLYVEKLKLYVQSMKAKKREKMIS</sequence>
<name>A0A9Q4FZ66_SALAG</name>
<evidence type="ECO:0000256" key="4">
    <source>
        <dbReference type="ARBA" id="ARBA00022692"/>
    </source>
</evidence>
<evidence type="ECO:0000256" key="1">
    <source>
        <dbReference type="ARBA" id="ARBA00004141"/>
    </source>
</evidence>
<evidence type="ECO:0000256" key="6">
    <source>
        <dbReference type="ARBA" id="ARBA00022989"/>
    </source>
</evidence>
<dbReference type="InterPro" id="IPR002541">
    <property type="entry name" value="Cyt_c_assembly"/>
</dbReference>
<feature type="domain" description="Cytochrome c assembly protein" evidence="9">
    <location>
        <begin position="20"/>
        <end position="180"/>
    </location>
</feature>
<dbReference type="PANTHER" id="PTHR30071:SF1">
    <property type="entry name" value="CYTOCHROME B_B6 PROTEIN-RELATED"/>
    <property type="match status" value="1"/>
</dbReference>
<dbReference type="PANTHER" id="PTHR30071">
    <property type="entry name" value="HEME EXPORTER PROTEIN C"/>
    <property type="match status" value="1"/>
</dbReference>
<keyword evidence="5" id="KW-0201">Cytochrome c-type biogenesis</keyword>
<dbReference type="RefSeq" id="WP_257822743.1">
    <property type="nucleotide sequence ID" value="NZ_JABXYM010000001.1"/>
</dbReference>
<evidence type="ECO:0000313" key="11">
    <source>
        <dbReference type="Proteomes" id="UP001057753"/>
    </source>
</evidence>
<dbReference type="InterPro" id="IPR003557">
    <property type="entry name" value="Cyt_c_biogenesis_CcmC"/>
</dbReference>
<dbReference type="GO" id="GO:0017004">
    <property type="term" value="P:cytochrome complex assembly"/>
    <property type="evidence" value="ECO:0007669"/>
    <property type="project" value="UniProtKB-KW"/>
</dbReference>
<dbReference type="PRINTS" id="PR01386">
    <property type="entry name" value="CCMCBIOGNSIS"/>
</dbReference>
<evidence type="ECO:0000256" key="8">
    <source>
        <dbReference type="SAM" id="Phobius"/>
    </source>
</evidence>
<evidence type="ECO:0000259" key="9">
    <source>
        <dbReference type="Pfam" id="PF01578"/>
    </source>
</evidence>
<evidence type="ECO:0000256" key="2">
    <source>
        <dbReference type="ARBA" id="ARBA00005840"/>
    </source>
</evidence>
<evidence type="ECO:0000256" key="5">
    <source>
        <dbReference type="ARBA" id="ARBA00022748"/>
    </source>
</evidence>
<gene>
    <name evidence="10" type="primary">ccsA</name>
    <name evidence="10" type="ORF">HXA33_18190</name>
</gene>
<comment type="similarity">
    <text evidence="2">Belongs to the CcmC/CycZ/HelC family.</text>
</comment>